<sequence>MHQRAKPSLIQSFPSFGLPRSFPHTVVVHSPPPGCERSPKDGASSSLVSSKDGGEHSDLTRVPIPPQLYKWCAPEVILERTATFKSDVYSFCAVMQEARTVPFPHFFHSHWSHTSTPYSNKGMTGCIIIHILQQDTSIAKSHQSCSPIRDLRGRNSNTVPWEGFDGPSIKDRITSGQWLEADARLPKPYYDMVKTGLESRPKQRTMNLQDIRYVLKNDLKVKVEEI</sequence>
<evidence type="ECO:0000256" key="1">
    <source>
        <dbReference type="SAM" id="MobiDB-lite"/>
    </source>
</evidence>
<feature type="region of interest" description="Disordered" evidence="1">
    <location>
        <begin position="28"/>
        <end position="60"/>
    </location>
</feature>
<dbReference type="Proteomes" id="UP000018936">
    <property type="component" value="Unassembled WGS sequence"/>
</dbReference>
<dbReference type="GO" id="GO:0051306">
    <property type="term" value="P:mitotic sister chromatid separation"/>
    <property type="evidence" value="ECO:0007669"/>
    <property type="project" value="InterPro"/>
</dbReference>
<comment type="caution">
    <text evidence="3">The sequence shown here is derived from an EMBL/GenBank/DDBJ whole genome shotgun (WGS) entry which is preliminary data.</text>
</comment>
<evidence type="ECO:0000313" key="4">
    <source>
        <dbReference type="Proteomes" id="UP000018936"/>
    </source>
</evidence>
<proteinExistence type="predicted"/>
<dbReference type="GO" id="GO:0030496">
    <property type="term" value="C:midbody"/>
    <property type="evidence" value="ECO:0007669"/>
    <property type="project" value="TreeGrafter"/>
</dbReference>
<accession>V8N303</accession>
<protein>
    <submittedName>
        <fullName evidence="3">Testis-expressed protein 14</fullName>
    </submittedName>
</protein>
<dbReference type="GO" id="GO:0000776">
    <property type="term" value="C:kinetochore"/>
    <property type="evidence" value="ECO:0007669"/>
    <property type="project" value="TreeGrafter"/>
</dbReference>
<dbReference type="SUPFAM" id="SSF56112">
    <property type="entry name" value="Protein kinase-like (PK-like)"/>
    <property type="match status" value="1"/>
</dbReference>
<organism evidence="3 4">
    <name type="scientific">Ophiophagus hannah</name>
    <name type="common">King cobra</name>
    <name type="synonym">Naja hannah</name>
    <dbReference type="NCBI Taxonomy" id="8665"/>
    <lineage>
        <taxon>Eukaryota</taxon>
        <taxon>Metazoa</taxon>
        <taxon>Chordata</taxon>
        <taxon>Craniata</taxon>
        <taxon>Vertebrata</taxon>
        <taxon>Euteleostomi</taxon>
        <taxon>Lepidosauria</taxon>
        <taxon>Squamata</taxon>
        <taxon>Bifurcata</taxon>
        <taxon>Unidentata</taxon>
        <taxon>Episquamata</taxon>
        <taxon>Toxicofera</taxon>
        <taxon>Serpentes</taxon>
        <taxon>Colubroidea</taxon>
        <taxon>Elapidae</taxon>
        <taxon>Elapinae</taxon>
        <taxon>Ophiophagus</taxon>
    </lineage>
</organism>
<dbReference type="GO" id="GO:0043063">
    <property type="term" value="P:intercellular bridge organization"/>
    <property type="evidence" value="ECO:0007669"/>
    <property type="project" value="InterPro"/>
</dbReference>
<dbReference type="GO" id="GO:0007094">
    <property type="term" value="P:mitotic spindle assembly checkpoint signaling"/>
    <property type="evidence" value="ECO:0007669"/>
    <property type="project" value="InterPro"/>
</dbReference>
<dbReference type="Pfam" id="PF07714">
    <property type="entry name" value="PK_Tyr_Ser-Thr"/>
    <property type="match status" value="1"/>
</dbReference>
<dbReference type="InterPro" id="IPR001245">
    <property type="entry name" value="Ser-Thr/Tyr_kinase_cat_dom"/>
</dbReference>
<dbReference type="GO" id="GO:0004672">
    <property type="term" value="F:protein kinase activity"/>
    <property type="evidence" value="ECO:0007669"/>
    <property type="project" value="InterPro"/>
</dbReference>
<feature type="non-terminal residue" evidence="3">
    <location>
        <position position="1"/>
    </location>
</feature>
<dbReference type="OrthoDB" id="5962695at2759"/>
<dbReference type="InterPro" id="IPR011009">
    <property type="entry name" value="Kinase-like_dom_sf"/>
</dbReference>
<dbReference type="GO" id="GO:0008608">
    <property type="term" value="P:attachment of spindle microtubules to kinetochore"/>
    <property type="evidence" value="ECO:0007669"/>
    <property type="project" value="InterPro"/>
</dbReference>
<dbReference type="InterPro" id="IPR039339">
    <property type="entry name" value="Tex14"/>
</dbReference>
<dbReference type="GO" id="GO:0045171">
    <property type="term" value="C:intercellular bridge"/>
    <property type="evidence" value="ECO:0007669"/>
    <property type="project" value="TreeGrafter"/>
</dbReference>
<keyword evidence="4" id="KW-1185">Reference proteome</keyword>
<feature type="domain" description="Serine-threonine/tyrosine-protein kinase catalytic" evidence="2">
    <location>
        <begin position="69"/>
        <end position="100"/>
    </location>
</feature>
<gene>
    <name evidence="3" type="primary">TEX14</name>
    <name evidence="3" type="ORF">L345_17779</name>
</gene>
<dbReference type="AlphaFoldDB" id="V8N303"/>
<name>V8N303_OPHHA</name>
<evidence type="ECO:0000313" key="3">
    <source>
        <dbReference type="EMBL" id="ETE56510.1"/>
    </source>
</evidence>
<dbReference type="GO" id="GO:0007140">
    <property type="term" value="P:male meiotic nuclear division"/>
    <property type="evidence" value="ECO:0007669"/>
    <property type="project" value="InterPro"/>
</dbReference>
<evidence type="ECO:0000259" key="2">
    <source>
        <dbReference type="Pfam" id="PF07714"/>
    </source>
</evidence>
<dbReference type="PANTHER" id="PTHR23060:SF3">
    <property type="entry name" value="TESTIS EXPRESSED 14, INTERCELLULAR BRIDGE FORMING FACTOR"/>
    <property type="match status" value="1"/>
</dbReference>
<reference evidence="3 4" key="1">
    <citation type="journal article" date="2013" name="Proc. Natl. Acad. Sci. U.S.A.">
        <title>The king cobra genome reveals dynamic gene evolution and adaptation in the snake venom system.</title>
        <authorList>
            <person name="Vonk F.J."/>
            <person name="Casewell N.R."/>
            <person name="Henkel C.V."/>
            <person name="Heimberg A.M."/>
            <person name="Jansen H.J."/>
            <person name="McCleary R.J."/>
            <person name="Kerkkamp H.M."/>
            <person name="Vos R.A."/>
            <person name="Guerreiro I."/>
            <person name="Calvete J.J."/>
            <person name="Wuster W."/>
            <person name="Woods A.E."/>
            <person name="Logan J.M."/>
            <person name="Harrison R.A."/>
            <person name="Castoe T.A."/>
            <person name="de Koning A.P."/>
            <person name="Pollock D.D."/>
            <person name="Yandell M."/>
            <person name="Calderon D."/>
            <person name="Renjifo C."/>
            <person name="Currier R.B."/>
            <person name="Salgado D."/>
            <person name="Pla D."/>
            <person name="Sanz L."/>
            <person name="Hyder A.S."/>
            <person name="Ribeiro J.M."/>
            <person name="Arntzen J.W."/>
            <person name="van den Thillart G.E."/>
            <person name="Boetzer M."/>
            <person name="Pirovano W."/>
            <person name="Dirks R.P."/>
            <person name="Spaink H.P."/>
            <person name="Duboule D."/>
            <person name="McGlinn E."/>
            <person name="Kini R.M."/>
            <person name="Richardson M.K."/>
        </authorList>
    </citation>
    <scope>NUCLEOTIDE SEQUENCE</scope>
    <source>
        <tissue evidence="3">Blood</tissue>
    </source>
</reference>
<dbReference type="Gene3D" id="1.10.510.10">
    <property type="entry name" value="Transferase(Phosphotransferase) domain 1"/>
    <property type="match status" value="1"/>
</dbReference>
<dbReference type="PANTHER" id="PTHR23060">
    <property type="entry name" value="TESTIS EXPRESSED GENE 14"/>
    <property type="match status" value="1"/>
</dbReference>
<dbReference type="EMBL" id="AZIM01019800">
    <property type="protein sequence ID" value="ETE56510.1"/>
    <property type="molecule type" value="Genomic_DNA"/>
</dbReference>